<dbReference type="InterPro" id="IPR021440">
    <property type="entry name" value="DUF3089"/>
</dbReference>
<dbReference type="Proteomes" id="UP000002875">
    <property type="component" value="Chromosome"/>
</dbReference>
<accession>A0ABM5N117</accession>
<dbReference type="SUPFAM" id="SSF53474">
    <property type="entry name" value="alpha/beta-Hydrolases"/>
    <property type="match status" value="1"/>
</dbReference>
<keyword evidence="2" id="KW-1185">Reference proteome</keyword>
<dbReference type="RefSeq" id="WP_015028811.1">
    <property type="nucleotide sequence ID" value="NC_018748.1"/>
</dbReference>
<dbReference type="InterPro" id="IPR029058">
    <property type="entry name" value="AB_hydrolase_fold"/>
</dbReference>
<sequence length="350" mass="40201">MQKTIFLVIFYSLCTFLFETQAQKNAILSTHFDAKNVPPAPNYAQNDAWAALPTKNDPADRIPNGLYVNENQTEAKADVFFLHPTTFTYKPRNQYEWNGDVNDVELNEKTDNSTILNQASAFNGSGKVYAPRYRQAHYYTFLTPNQDDKKQALDLAYTDIKAAFEYYLKNWNQGRPIIIASHSQGTIHAKRLLKEFFDGKPLQKQLVEAYLIGIATQPNTFENIQASKSAEEIGGFVSWNTFARDFLPKYYEDGLSTSVSTNPLTWRLDEDFAPKELNKGGVGYKFTFVEQAADAQNHKGVLWINKPYIKGRIFINMKVWHIADINLFWMNIRENVALRLESFFKNTIKP</sequence>
<proteinExistence type="predicted"/>
<gene>
    <name evidence="1" type="ordered locus">Emtol_1973</name>
</gene>
<evidence type="ECO:0000313" key="1">
    <source>
        <dbReference type="EMBL" id="AFK03113.1"/>
    </source>
</evidence>
<dbReference type="EMBL" id="CP002961">
    <property type="protein sequence ID" value="AFK03113.1"/>
    <property type="molecule type" value="Genomic_DNA"/>
</dbReference>
<reference evidence="1 2" key="1">
    <citation type="submission" date="2011-07" db="EMBL/GenBank/DDBJ databases">
        <title>The complete genome of chromosome of Emticicia oligotrophica DSM 17448.</title>
        <authorList>
            <consortium name="US DOE Joint Genome Institute (JGI-PGF)"/>
            <person name="Lucas S."/>
            <person name="Han J."/>
            <person name="Lapidus A."/>
            <person name="Bruce D."/>
            <person name="Goodwin L."/>
            <person name="Pitluck S."/>
            <person name="Peters L."/>
            <person name="Kyrpides N."/>
            <person name="Mavromatis K."/>
            <person name="Ivanova N."/>
            <person name="Ovchinnikova G."/>
            <person name="Teshima H."/>
            <person name="Detter J.C."/>
            <person name="Tapia R."/>
            <person name="Han C."/>
            <person name="Land M."/>
            <person name="Hauser L."/>
            <person name="Markowitz V."/>
            <person name="Cheng J.-F."/>
            <person name="Hugenholtz P."/>
            <person name="Woyke T."/>
            <person name="Wu D."/>
            <person name="Tindall B."/>
            <person name="Pomrenke H."/>
            <person name="Brambilla E."/>
            <person name="Klenk H.-P."/>
            <person name="Eisen J.A."/>
        </authorList>
    </citation>
    <scope>NUCLEOTIDE SEQUENCE [LARGE SCALE GENOMIC DNA]</scope>
    <source>
        <strain evidence="1 2">DSM 17448</strain>
    </source>
</reference>
<protein>
    <recommendedName>
        <fullName evidence="3">DUF3089 domain-containing protein</fullName>
    </recommendedName>
</protein>
<dbReference type="Pfam" id="PF11288">
    <property type="entry name" value="DUF3089"/>
    <property type="match status" value="1"/>
</dbReference>
<organism evidence="1 2">
    <name type="scientific">Emticicia oligotrophica (strain DSM 17448 / CIP 109782 / MTCC 6937 / GPTSA100-15)</name>
    <dbReference type="NCBI Taxonomy" id="929562"/>
    <lineage>
        <taxon>Bacteria</taxon>
        <taxon>Pseudomonadati</taxon>
        <taxon>Bacteroidota</taxon>
        <taxon>Cytophagia</taxon>
        <taxon>Cytophagales</taxon>
        <taxon>Leadbetterellaceae</taxon>
        <taxon>Emticicia</taxon>
    </lineage>
</organism>
<name>A0ABM5N117_EMTOG</name>
<evidence type="ECO:0008006" key="3">
    <source>
        <dbReference type="Google" id="ProtNLM"/>
    </source>
</evidence>
<evidence type="ECO:0000313" key="2">
    <source>
        <dbReference type="Proteomes" id="UP000002875"/>
    </source>
</evidence>